<dbReference type="Gene3D" id="2.40.70.10">
    <property type="entry name" value="Acid Proteases"/>
    <property type="match status" value="2"/>
</dbReference>
<dbReference type="SUPFAM" id="SSF50630">
    <property type="entry name" value="Acid proteases"/>
    <property type="match status" value="1"/>
</dbReference>
<keyword evidence="2" id="KW-0732">Signal</keyword>
<dbReference type="EMBL" id="BQKY01000001">
    <property type="protein sequence ID" value="GJN87642.1"/>
    <property type="molecule type" value="Genomic_DNA"/>
</dbReference>
<feature type="signal peptide" evidence="2">
    <location>
        <begin position="1"/>
        <end position="19"/>
    </location>
</feature>
<protein>
    <recommendedName>
        <fullName evidence="3">Peptidase A1 domain-containing protein</fullName>
    </recommendedName>
</protein>
<proteinExistence type="inferred from homology"/>
<organism evidence="4 5">
    <name type="scientific">Rhodotorula paludigena</name>
    <dbReference type="NCBI Taxonomy" id="86838"/>
    <lineage>
        <taxon>Eukaryota</taxon>
        <taxon>Fungi</taxon>
        <taxon>Dikarya</taxon>
        <taxon>Basidiomycota</taxon>
        <taxon>Pucciniomycotina</taxon>
        <taxon>Microbotryomycetes</taxon>
        <taxon>Sporidiobolales</taxon>
        <taxon>Sporidiobolaceae</taxon>
        <taxon>Rhodotorula</taxon>
    </lineage>
</organism>
<dbReference type="GO" id="GO:0004190">
    <property type="term" value="F:aspartic-type endopeptidase activity"/>
    <property type="evidence" value="ECO:0007669"/>
    <property type="project" value="InterPro"/>
</dbReference>
<dbReference type="InterPro" id="IPR001461">
    <property type="entry name" value="Aspartic_peptidase_A1"/>
</dbReference>
<sequence>MLSVSALFSLALLPAVSLAAPVAPEKPGPIVLEGRGPATAGVSLDALRRRDVGNFDKYAGITAEQLQQGHEHLEKRAVAPGWSEVKLTNQFNSATGAFQTSICPNGYYNIDGVTRHYRDRSNGTTIAVSYGGGAIAYGYEAEDQVRVGQFHVLGQRFVAATSHKSTVPENYAGVMGLAPGPSKVLHGLGSFMNRIFTTRMWQGMWADRSEGHFFTMWFSRDIETKSQLVIGGADTDKFEGELINVPVPQGLPYWGLITLGYSVGDEPVAPSGAITLIDSGTSNNFIPRAAAAALYAKIGGKLYSTDKVPAMGDLQDVDVYTVPCSQELPVGFSFAGAKDTVYMKRQDSVLDRDGDLCFGAFSGVDIDIQGTPASLLGLPFLRSLFSVFSYGDDGQTYSISFAPAKN</sequence>
<evidence type="ECO:0000256" key="2">
    <source>
        <dbReference type="SAM" id="SignalP"/>
    </source>
</evidence>
<gene>
    <name evidence="4" type="ORF">Rhopal_000597-T1</name>
</gene>
<dbReference type="Pfam" id="PF00026">
    <property type="entry name" value="Asp"/>
    <property type="match status" value="1"/>
</dbReference>
<dbReference type="InterPro" id="IPR034164">
    <property type="entry name" value="Pepsin-like_dom"/>
</dbReference>
<dbReference type="GO" id="GO:0006508">
    <property type="term" value="P:proteolysis"/>
    <property type="evidence" value="ECO:0007669"/>
    <property type="project" value="InterPro"/>
</dbReference>
<dbReference type="PANTHER" id="PTHR47966">
    <property type="entry name" value="BETA-SITE APP-CLEAVING ENZYME, ISOFORM A-RELATED"/>
    <property type="match status" value="1"/>
</dbReference>
<dbReference type="AlphaFoldDB" id="A0AAV5GE82"/>
<keyword evidence="5" id="KW-1185">Reference proteome</keyword>
<evidence type="ECO:0000256" key="1">
    <source>
        <dbReference type="ARBA" id="ARBA00007447"/>
    </source>
</evidence>
<dbReference type="PANTHER" id="PTHR47966:SF51">
    <property type="entry name" value="BETA-SITE APP-CLEAVING ENZYME, ISOFORM A-RELATED"/>
    <property type="match status" value="1"/>
</dbReference>
<feature type="chain" id="PRO_5043349403" description="Peptidase A1 domain-containing protein" evidence="2">
    <location>
        <begin position="20"/>
        <end position="406"/>
    </location>
</feature>
<evidence type="ECO:0000313" key="4">
    <source>
        <dbReference type="EMBL" id="GJN87642.1"/>
    </source>
</evidence>
<evidence type="ECO:0000259" key="3">
    <source>
        <dbReference type="PROSITE" id="PS51767"/>
    </source>
</evidence>
<reference evidence="4 5" key="1">
    <citation type="submission" date="2021-12" db="EMBL/GenBank/DDBJ databases">
        <title>High titer production of polyol ester of fatty acids by Rhodotorula paludigena BS15 towards product separation-free biomass refinery.</title>
        <authorList>
            <person name="Mano J."/>
            <person name="Ono H."/>
            <person name="Tanaka T."/>
            <person name="Naito K."/>
            <person name="Sushida H."/>
            <person name="Ike M."/>
            <person name="Tokuyasu K."/>
            <person name="Kitaoka M."/>
        </authorList>
    </citation>
    <scope>NUCLEOTIDE SEQUENCE [LARGE SCALE GENOMIC DNA]</scope>
    <source>
        <strain evidence="4 5">BS15</strain>
    </source>
</reference>
<dbReference type="CDD" id="cd05471">
    <property type="entry name" value="pepsin_like"/>
    <property type="match status" value="1"/>
</dbReference>
<comment type="similarity">
    <text evidence="1">Belongs to the peptidase A1 family.</text>
</comment>
<evidence type="ECO:0000313" key="5">
    <source>
        <dbReference type="Proteomes" id="UP001342314"/>
    </source>
</evidence>
<feature type="domain" description="Peptidase A1" evidence="3">
    <location>
        <begin position="72"/>
        <end position="402"/>
    </location>
</feature>
<dbReference type="PROSITE" id="PS51767">
    <property type="entry name" value="PEPTIDASE_A1"/>
    <property type="match status" value="1"/>
</dbReference>
<dbReference type="Proteomes" id="UP001342314">
    <property type="component" value="Unassembled WGS sequence"/>
</dbReference>
<dbReference type="InterPro" id="IPR033121">
    <property type="entry name" value="PEPTIDASE_A1"/>
</dbReference>
<accession>A0AAV5GE82</accession>
<name>A0AAV5GE82_9BASI</name>
<comment type="caution">
    <text evidence="4">The sequence shown here is derived from an EMBL/GenBank/DDBJ whole genome shotgun (WGS) entry which is preliminary data.</text>
</comment>
<dbReference type="InterPro" id="IPR021109">
    <property type="entry name" value="Peptidase_aspartic_dom_sf"/>
</dbReference>